<evidence type="ECO:0000256" key="2">
    <source>
        <dbReference type="ARBA" id="ARBA00009025"/>
    </source>
</evidence>
<dbReference type="GO" id="GO:0008137">
    <property type="term" value="F:NADH dehydrogenase (ubiquinone) activity"/>
    <property type="evidence" value="ECO:0007669"/>
    <property type="project" value="UniProtKB-UniRule"/>
</dbReference>
<dbReference type="RefSeq" id="YP_002907487.1">
    <property type="nucleotide sequence ID" value="NC_012714.1"/>
</dbReference>
<feature type="transmembrane region" description="Helical" evidence="16">
    <location>
        <begin position="150"/>
        <end position="168"/>
    </location>
</feature>
<evidence type="ECO:0000256" key="5">
    <source>
        <dbReference type="ARBA" id="ARBA00022448"/>
    </source>
</evidence>
<keyword evidence="13 16" id="KW-0496">Mitochondrion</keyword>
<feature type="transmembrane region" description="Helical" evidence="16">
    <location>
        <begin position="21"/>
        <end position="42"/>
    </location>
</feature>
<evidence type="ECO:0000256" key="15">
    <source>
        <dbReference type="ARBA" id="ARBA00049551"/>
    </source>
</evidence>
<comment type="similarity">
    <text evidence="2 16">Belongs to the complex I subunit 4 family.</text>
</comment>
<dbReference type="CTD" id="4538"/>
<evidence type="ECO:0000256" key="16">
    <source>
        <dbReference type="RuleBase" id="RU003297"/>
    </source>
</evidence>
<dbReference type="InterPro" id="IPR003918">
    <property type="entry name" value="NADH_UbQ_OxRdtase"/>
</dbReference>
<dbReference type="InterPro" id="IPR001750">
    <property type="entry name" value="ND/Mrp_TM"/>
</dbReference>
<evidence type="ECO:0000256" key="7">
    <source>
        <dbReference type="ARBA" id="ARBA00022692"/>
    </source>
</evidence>
<feature type="transmembrane region" description="Helical" evidence="16">
    <location>
        <begin position="390"/>
        <end position="413"/>
    </location>
</feature>
<dbReference type="InterPro" id="IPR000260">
    <property type="entry name" value="NADH4_N"/>
</dbReference>
<proteinExistence type="inferred from homology"/>
<dbReference type="InterPro" id="IPR010227">
    <property type="entry name" value="NADH_Q_OxRdtase_chainM/4"/>
</dbReference>
<dbReference type="PRINTS" id="PR01437">
    <property type="entry name" value="NUOXDRDTASE4"/>
</dbReference>
<dbReference type="GO" id="GO:0031966">
    <property type="term" value="C:mitochondrial membrane"/>
    <property type="evidence" value="ECO:0007669"/>
    <property type="project" value="UniProtKB-SubCell"/>
</dbReference>
<dbReference type="EC" id="7.1.1.2" evidence="3 16"/>
<accession>C4IX88</accession>
<keyword evidence="14 16" id="KW-0472">Membrane</keyword>
<evidence type="ECO:0000256" key="8">
    <source>
        <dbReference type="ARBA" id="ARBA00022967"/>
    </source>
</evidence>
<comment type="subcellular location">
    <subcellularLocation>
        <location evidence="1 16">Mitochondrion membrane</location>
        <topology evidence="1 16">Multi-pass membrane protein</topology>
    </subcellularLocation>
</comment>
<evidence type="ECO:0000256" key="10">
    <source>
        <dbReference type="ARBA" id="ARBA00022989"/>
    </source>
</evidence>
<evidence type="ECO:0000259" key="18">
    <source>
        <dbReference type="Pfam" id="PF01059"/>
    </source>
</evidence>
<comment type="catalytic activity">
    <reaction evidence="15 16">
        <text>a ubiquinone + NADH + 5 H(+)(in) = a ubiquinol + NAD(+) + 4 H(+)(out)</text>
        <dbReference type="Rhea" id="RHEA:29091"/>
        <dbReference type="Rhea" id="RHEA-COMP:9565"/>
        <dbReference type="Rhea" id="RHEA-COMP:9566"/>
        <dbReference type="ChEBI" id="CHEBI:15378"/>
        <dbReference type="ChEBI" id="CHEBI:16389"/>
        <dbReference type="ChEBI" id="CHEBI:17976"/>
        <dbReference type="ChEBI" id="CHEBI:57540"/>
        <dbReference type="ChEBI" id="CHEBI:57945"/>
        <dbReference type="EC" id="7.1.1.2"/>
    </reaction>
</comment>
<feature type="transmembrane region" description="Helical" evidence="16">
    <location>
        <begin position="95"/>
        <end position="113"/>
    </location>
</feature>
<organism evidence="19">
    <name type="scientific">Papyrocranus congoensis</name>
    <name type="common">Congo marble knifefish</name>
    <name type="synonym">Notopterus afer congoensis</name>
    <dbReference type="NCBI Taxonomy" id="311468"/>
    <lineage>
        <taxon>Eukaryota</taxon>
        <taxon>Metazoa</taxon>
        <taxon>Chordata</taxon>
        <taxon>Craniata</taxon>
        <taxon>Vertebrata</taxon>
        <taxon>Euteleostomi</taxon>
        <taxon>Actinopterygii</taxon>
        <taxon>Neopterygii</taxon>
        <taxon>Teleostei</taxon>
        <taxon>Osteoglossocephala</taxon>
        <taxon>Osteoglossomorpha</taxon>
        <taxon>Osteoglossiformes</taxon>
        <taxon>Notopteridae</taxon>
        <taxon>Papyrocranus</taxon>
    </lineage>
</organism>
<name>C4IX88_PAPCN</name>
<sequence length="460" mass="51574">MLKILIPTLMLYPTTWLIPKSWLWTTTTTHSLFIAILNLSWLKFDLDTGWSSSNLYVATDQLSTPFLVLTCWLLPLMILASQYHISPEPINRQRSYISLLISLQTFLILAFGATEIIMFYIMFEATLIPTLIIITRWGNQTERLNAGTYFLFYTLAGSLPLLIALLIMQKDTGTLSMLIIQYTKTTPLATWADKIWWTGCLVAFLVKMPLYGVHLWLPKAHVEAPIAGSMVLAAVLLKLGGYGMARIIIMLDPLTKQLAYPFIILALWGIIMTGSICLRQTDLKSLIAYSSVSHMGLVAGGILIQTPWGLTGAIILMIAHGLVSSTLFCLANTNYERTHSRTLLLARGLQTALPLMTTWWFIANLANLALPPLPNLMGELLIITTMFNWSFWTILLTGLGTLITASYSLYMFLMTQRGPTPTHTITLSPSHTREHLLMALHTIPLLLLMLKPELIWGPCF</sequence>
<feature type="domain" description="NADH:quinone oxidoreductase/Mrp antiporter transmembrane" evidence="17">
    <location>
        <begin position="113"/>
        <end position="404"/>
    </location>
</feature>
<keyword evidence="12 16" id="KW-0830">Ubiquinone</keyword>
<keyword evidence="6 16" id="KW-0679">Respiratory chain</keyword>
<feature type="transmembrane region" description="Helical" evidence="16">
    <location>
        <begin position="257"/>
        <end position="278"/>
    </location>
</feature>
<dbReference type="NCBIfam" id="TIGR01972">
    <property type="entry name" value="NDH_I_M"/>
    <property type="match status" value="1"/>
</dbReference>
<feature type="domain" description="NADH:ubiquinone oxidoreductase chain 4 N-terminal" evidence="18">
    <location>
        <begin position="1"/>
        <end position="110"/>
    </location>
</feature>
<evidence type="ECO:0000259" key="17">
    <source>
        <dbReference type="Pfam" id="PF00361"/>
    </source>
</evidence>
<feature type="transmembrane region" description="Helical" evidence="16">
    <location>
        <begin position="62"/>
        <end position="83"/>
    </location>
</feature>
<dbReference type="Pfam" id="PF00361">
    <property type="entry name" value="Proton_antipo_M"/>
    <property type="match status" value="1"/>
</dbReference>
<evidence type="ECO:0000256" key="9">
    <source>
        <dbReference type="ARBA" id="ARBA00022982"/>
    </source>
</evidence>
<dbReference type="AlphaFoldDB" id="C4IX88"/>
<evidence type="ECO:0000256" key="12">
    <source>
        <dbReference type="ARBA" id="ARBA00023075"/>
    </source>
</evidence>
<dbReference type="PANTHER" id="PTHR43507">
    <property type="entry name" value="NADH-UBIQUINONE OXIDOREDUCTASE CHAIN 4"/>
    <property type="match status" value="1"/>
</dbReference>
<dbReference type="GO" id="GO:0015990">
    <property type="term" value="P:electron transport coupled proton transport"/>
    <property type="evidence" value="ECO:0007669"/>
    <property type="project" value="TreeGrafter"/>
</dbReference>
<keyword evidence="7 16" id="KW-0812">Transmembrane</keyword>
<evidence type="ECO:0000256" key="14">
    <source>
        <dbReference type="ARBA" id="ARBA00023136"/>
    </source>
</evidence>
<comment type="function">
    <text evidence="16">Core subunit of the mitochondrial membrane respiratory chain NADH dehydrogenase (Complex I) which catalyzes electron transfer from NADH through the respiratory chain, using ubiquinone as an electron acceptor. Essential for the catalytic activity and assembly of complex I.</text>
</comment>
<protein>
    <recommendedName>
        <fullName evidence="4 16">NADH-ubiquinone oxidoreductase chain 4</fullName>
        <ecNumber evidence="3 16">7.1.1.2</ecNumber>
    </recommendedName>
</protein>
<feature type="transmembrane region" description="Helical" evidence="16">
    <location>
        <begin position="285"/>
        <end position="304"/>
    </location>
</feature>
<evidence type="ECO:0000256" key="6">
    <source>
        <dbReference type="ARBA" id="ARBA00022660"/>
    </source>
</evidence>
<feature type="transmembrane region" description="Helical" evidence="16">
    <location>
        <begin position="229"/>
        <end position="251"/>
    </location>
</feature>
<feature type="transmembrane region" description="Helical" evidence="16">
    <location>
        <begin position="119"/>
        <end position="138"/>
    </location>
</feature>
<dbReference type="GO" id="GO:0042773">
    <property type="term" value="P:ATP synthesis coupled electron transport"/>
    <property type="evidence" value="ECO:0007669"/>
    <property type="project" value="InterPro"/>
</dbReference>
<dbReference type="GeneID" id="7901916"/>
<feature type="transmembrane region" description="Helical" evidence="16">
    <location>
        <begin position="310"/>
        <end position="331"/>
    </location>
</feature>
<dbReference type="GO" id="GO:0048039">
    <property type="term" value="F:ubiquinone binding"/>
    <property type="evidence" value="ECO:0007669"/>
    <property type="project" value="TreeGrafter"/>
</dbReference>
<evidence type="ECO:0000256" key="3">
    <source>
        <dbReference type="ARBA" id="ARBA00012944"/>
    </source>
</evidence>
<keyword evidence="11 16" id="KW-0520">NAD</keyword>
<keyword evidence="5 16" id="KW-0813">Transport</keyword>
<geneLocation type="mitochondrion" evidence="19"/>
<feature type="transmembrane region" description="Helical" evidence="16">
    <location>
        <begin position="195"/>
        <end position="217"/>
    </location>
</feature>
<evidence type="ECO:0000256" key="4">
    <source>
        <dbReference type="ARBA" id="ARBA00021006"/>
    </source>
</evidence>
<evidence type="ECO:0000256" key="11">
    <source>
        <dbReference type="ARBA" id="ARBA00023027"/>
    </source>
</evidence>
<gene>
    <name evidence="19" type="primary">ND4</name>
</gene>
<dbReference type="PANTHER" id="PTHR43507:SF20">
    <property type="entry name" value="NADH-UBIQUINONE OXIDOREDUCTASE CHAIN 4"/>
    <property type="match status" value="1"/>
</dbReference>
<keyword evidence="8" id="KW-1278">Translocase</keyword>
<evidence type="ECO:0000256" key="1">
    <source>
        <dbReference type="ARBA" id="ARBA00004225"/>
    </source>
</evidence>
<reference evidence="19" key="1">
    <citation type="journal article" date="2009" name="Mol. Phylogenet. Evol.">
        <title>The historical biogeography of the freshwater knifefishes using mitogenomic approaches: a mesozoic origin of the Asian notopterids (Actinopterygii: Osteoglossomorpha).</title>
        <authorList>
            <person name="Inoue J."/>
            <person name="Kumazawa Y."/>
            <person name="Miya M."/>
            <person name="Nishida M."/>
        </authorList>
    </citation>
    <scope>NUCLEOTIDE SEQUENCE</scope>
</reference>
<keyword evidence="9 16" id="KW-0249">Electron transport</keyword>
<evidence type="ECO:0000313" key="19">
    <source>
        <dbReference type="EMBL" id="BAH58970.1"/>
    </source>
</evidence>
<dbReference type="Pfam" id="PF01059">
    <property type="entry name" value="Oxidored_q5_N"/>
    <property type="match status" value="1"/>
</dbReference>
<evidence type="ECO:0000256" key="13">
    <source>
        <dbReference type="ARBA" id="ARBA00023128"/>
    </source>
</evidence>
<dbReference type="GO" id="GO:0003954">
    <property type="term" value="F:NADH dehydrogenase activity"/>
    <property type="evidence" value="ECO:0007669"/>
    <property type="project" value="TreeGrafter"/>
</dbReference>
<keyword evidence="10 16" id="KW-1133">Transmembrane helix</keyword>
<dbReference type="EMBL" id="AP008926">
    <property type="protein sequence ID" value="BAH58970.1"/>
    <property type="molecule type" value="Genomic_DNA"/>
</dbReference>